<reference evidence="1 2" key="1">
    <citation type="submission" date="2021-06" db="EMBL/GenBank/DDBJ databases">
        <title>Candida outbreak in Lebanon.</title>
        <authorList>
            <person name="Finianos M."/>
        </authorList>
    </citation>
    <scope>NUCLEOTIDE SEQUENCE [LARGE SCALE GENOMIC DNA]</scope>
    <source>
        <strain evidence="1">CA3LBN</strain>
    </source>
</reference>
<protein>
    <submittedName>
        <fullName evidence="1">Uncharacterized protein</fullName>
    </submittedName>
</protein>
<keyword evidence="2" id="KW-1185">Reference proteome</keyword>
<gene>
    <name evidence="1" type="ORF">CA3LBN_003271</name>
</gene>
<dbReference type="Proteomes" id="UP000825434">
    <property type="component" value="Chromosome 4"/>
</dbReference>
<sequence length="479" mass="54221">MFFLAFFLIASSYALEVQFKSANNYFNATHVTLSDEISQGYVYDTVQGLVTFLEGNRLFMAKDLPTLELALSRNLFDRSIFDPLDLDALVVETRNGSESSTPSKGVIQGFSLINPEVSSRKEAAPKRKPEDVIMQREKRICYIGDYASSQGNYMISICSSGIECDYEASQILADKVFGHMVNENEGQTSMIVKTAYEHSGGYRSSVEHYDGTVTVEDPFMALWATIAGFFVQFDDTDNFFNCTLVEFNLTTKQDMVHRTTQGQYFAVSDSKFYISHSRGALRDMFPITSVIIYKDENMTLWGGWTWYSFDDIVKGLSNRTADEKEDVKRGIVIRRRNLWPTVRDGSRDFIHKTYHSAIDFIVDGVRFIGTVAYKVLQNAYLTKFSEGTTVKFDADGAVVRVTPCSAGHVCEYTNEGLQAAYDAAQKRNESLVRSSFIKDDGKERFCVRFATSEESLLPCPKNWCVDGWRTVEENPNEEL</sequence>
<evidence type="ECO:0000313" key="2">
    <source>
        <dbReference type="Proteomes" id="UP000825434"/>
    </source>
</evidence>
<evidence type="ECO:0000313" key="1">
    <source>
        <dbReference type="EMBL" id="QWU88948.1"/>
    </source>
</evidence>
<dbReference type="EMBL" id="CP076664">
    <property type="protein sequence ID" value="QWU88948.1"/>
    <property type="molecule type" value="Genomic_DNA"/>
</dbReference>
<organism evidence="1 2">
    <name type="scientific">Candidozyma haemuli</name>
    <dbReference type="NCBI Taxonomy" id="45357"/>
    <lineage>
        <taxon>Eukaryota</taxon>
        <taxon>Fungi</taxon>
        <taxon>Dikarya</taxon>
        <taxon>Ascomycota</taxon>
        <taxon>Saccharomycotina</taxon>
        <taxon>Pichiomycetes</taxon>
        <taxon>Metschnikowiaceae</taxon>
        <taxon>Candidozyma</taxon>
    </lineage>
</organism>
<name>A0ABX8IC37_9ASCO</name>
<proteinExistence type="predicted"/>
<accession>A0ABX8IC37</accession>